<dbReference type="PROSITE" id="PS50013">
    <property type="entry name" value="CHROMO_2"/>
    <property type="match status" value="2"/>
</dbReference>
<dbReference type="CDD" id="cd00034">
    <property type="entry name" value="CSD"/>
    <property type="match status" value="1"/>
</dbReference>
<dbReference type="Gene3D" id="2.40.50.40">
    <property type="match status" value="2"/>
</dbReference>
<comment type="subcellular location">
    <subcellularLocation>
        <location evidence="1">Nucleus</location>
    </subcellularLocation>
</comment>
<evidence type="ECO:0000256" key="1">
    <source>
        <dbReference type="ARBA" id="ARBA00004123"/>
    </source>
</evidence>
<evidence type="ECO:0000256" key="3">
    <source>
        <dbReference type="ARBA" id="ARBA00023242"/>
    </source>
</evidence>
<dbReference type="Pfam" id="PF01393">
    <property type="entry name" value="Chromo_shadow"/>
    <property type="match status" value="1"/>
</dbReference>
<protein>
    <submittedName>
        <fullName evidence="6">Chromobox-like protein</fullName>
    </submittedName>
</protein>
<evidence type="ECO:0000313" key="7">
    <source>
        <dbReference type="Proteomes" id="UP000276133"/>
    </source>
</evidence>
<dbReference type="AlphaFoldDB" id="A0A3M7S466"/>
<feature type="domain" description="Chromo" evidence="5">
    <location>
        <begin position="97"/>
        <end position="155"/>
    </location>
</feature>
<feature type="domain" description="Chromo" evidence="5">
    <location>
        <begin position="8"/>
        <end position="66"/>
    </location>
</feature>
<dbReference type="GO" id="GO:0005634">
    <property type="term" value="C:nucleus"/>
    <property type="evidence" value="ECO:0007669"/>
    <property type="project" value="UniProtKB-SubCell"/>
</dbReference>
<dbReference type="PROSITE" id="PS00598">
    <property type="entry name" value="CHROMO_1"/>
    <property type="match status" value="1"/>
</dbReference>
<dbReference type="Pfam" id="PF00385">
    <property type="entry name" value="Chromo"/>
    <property type="match status" value="1"/>
</dbReference>
<dbReference type="InterPro" id="IPR051219">
    <property type="entry name" value="Heterochromatin_chromo-domain"/>
</dbReference>
<evidence type="ECO:0000256" key="4">
    <source>
        <dbReference type="SAM" id="MobiDB-lite"/>
    </source>
</evidence>
<dbReference type="STRING" id="10195.A0A3M7S466"/>
<dbReference type="GO" id="GO:0000792">
    <property type="term" value="C:heterochromatin"/>
    <property type="evidence" value="ECO:0007669"/>
    <property type="project" value="UniProtKB-ARBA"/>
</dbReference>
<sequence>MDNANGEFFVESIVEKRIRFGKVEYLLKWKGFSDADNTWEPVENLDCPELIEDFEAKLLEANSPKRKLEQEVVPKKKKISSIEIEKEVQPRGFDRGFMPDKILGATDSKGELMFLMKWKNSQEADLVPARIANVKCPQVVIRFYEERLMWHNSNDDEAVDLQAVNVGHDDQENDQSESETIQEKNRSNETSEGVQAQSQPNDPANTIEMASSDHQEAVKSANL</sequence>
<keyword evidence="7" id="KW-1185">Reference proteome</keyword>
<dbReference type="FunFam" id="2.40.50.40:FF:000031">
    <property type="entry name" value="Heterochromatin protein 1"/>
    <property type="match status" value="1"/>
</dbReference>
<evidence type="ECO:0000256" key="2">
    <source>
        <dbReference type="ARBA" id="ARBA00022737"/>
    </source>
</evidence>
<keyword evidence="2" id="KW-0677">Repeat</keyword>
<dbReference type="SUPFAM" id="SSF54160">
    <property type="entry name" value="Chromo domain-like"/>
    <property type="match status" value="2"/>
</dbReference>
<evidence type="ECO:0000313" key="6">
    <source>
        <dbReference type="EMBL" id="RNA30397.1"/>
    </source>
</evidence>
<name>A0A3M7S466_BRAPC</name>
<dbReference type="InterPro" id="IPR023780">
    <property type="entry name" value="Chromo_domain"/>
</dbReference>
<dbReference type="Proteomes" id="UP000276133">
    <property type="component" value="Unassembled WGS sequence"/>
</dbReference>
<dbReference type="PRINTS" id="PR00504">
    <property type="entry name" value="CHROMODOMAIN"/>
</dbReference>
<proteinExistence type="predicted"/>
<gene>
    <name evidence="6" type="ORF">BpHYR1_041106</name>
</gene>
<evidence type="ECO:0000259" key="5">
    <source>
        <dbReference type="PROSITE" id="PS50013"/>
    </source>
</evidence>
<dbReference type="PANTHER" id="PTHR22812">
    <property type="entry name" value="CHROMOBOX PROTEIN"/>
    <property type="match status" value="1"/>
</dbReference>
<dbReference type="EMBL" id="REGN01002089">
    <property type="protein sequence ID" value="RNA30397.1"/>
    <property type="molecule type" value="Genomic_DNA"/>
</dbReference>
<reference evidence="6 7" key="1">
    <citation type="journal article" date="2018" name="Sci. Rep.">
        <title>Genomic signatures of local adaptation to the degree of environmental predictability in rotifers.</title>
        <authorList>
            <person name="Franch-Gras L."/>
            <person name="Hahn C."/>
            <person name="Garcia-Roger E.M."/>
            <person name="Carmona M.J."/>
            <person name="Serra M."/>
            <person name="Gomez A."/>
        </authorList>
    </citation>
    <scope>NUCLEOTIDE SEQUENCE [LARGE SCALE GENOMIC DNA]</scope>
    <source>
        <strain evidence="6">HYR1</strain>
    </source>
</reference>
<dbReference type="InterPro" id="IPR016197">
    <property type="entry name" value="Chromo-like_dom_sf"/>
</dbReference>
<dbReference type="InterPro" id="IPR000953">
    <property type="entry name" value="Chromo/chromo_shadow_dom"/>
</dbReference>
<keyword evidence="3" id="KW-0539">Nucleus</keyword>
<dbReference type="InterPro" id="IPR017984">
    <property type="entry name" value="Chromo_dom_subgr"/>
</dbReference>
<dbReference type="SMART" id="SM00298">
    <property type="entry name" value="CHROMO"/>
    <property type="match status" value="2"/>
</dbReference>
<dbReference type="CDD" id="cd18631">
    <property type="entry name" value="CD_HP1_like"/>
    <property type="match status" value="1"/>
</dbReference>
<dbReference type="InterPro" id="IPR008251">
    <property type="entry name" value="Chromo_shadow_dom"/>
</dbReference>
<organism evidence="6 7">
    <name type="scientific">Brachionus plicatilis</name>
    <name type="common">Marine rotifer</name>
    <name type="synonym">Brachionus muelleri</name>
    <dbReference type="NCBI Taxonomy" id="10195"/>
    <lineage>
        <taxon>Eukaryota</taxon>
        <taxon>Metazoa</taxon>
        <taxon>Spiralia</taxon>
        <taxon>Gnathifera</taxon>
        <taxon>Rotifera</taxon>
        <taxon>Eurotatoria</taxon>
        <taxon>Monogononta</taxon>
        <taxon>Pseudotrocha</taxon>
        <taxon>Ploima</taxon>
        <taxon>Brachionidae</taxon>
        <taxon>Brachionus</taxon>
    </lineage>
</organism>
<dbReference type="InterPro" id="IPR023779">
    <property type="entry name" value="Chromodomain_CS"/>
</dbReference>
<dbReference type="OrthoDB" id="433924at2759"/>
<accession>A0A3M7S466</accession>
<dbReference type="SMART" id="SM00300">
    <property type="entry name" value="ChSh"/>
    <property type="match status" value="1"/>
</dbReference>
<comment type="caution">
    <text evidence="6">The sequence shown here is derived from an EMBL/GenBank/DDBJ whole genome shotgun (WGS) entry which is preliminary data.</text>
</comment>
<feature type="region of interest" description="Disordered" evidence="4">
    <location>
        <begin position="169"/>
        <end position="223"/>
    </location>
</feature>
<feature type="compositionally biased region" description="Polar residues" evidence="4">
    <location>
        <begin position="190"/>
        <end position="204"/>
    </location>
</feature>